<sequence length="440" mass="50058">MSETNRIEFKREFNIDVDIEKEIIAFLNYNEGGIIYIGIDKTAKVIGVLDADGDALRIKDRIKNNISPSAMGLFDVIIEEREGKNIIKIIVVGGGEKPYFKKKFGMTEKGSFIRIGTASESMPQKMIDQLFATRTRNSIGKIRSYRQDLTFEQLRIYYDEKRTPLKGQFKKSLELLTDDGDLNYAAYLLADDNAVSIKVAKYSGVNRVDLIENNEYGYCSLIKATKSVLDKIELENLTTTQITAKERIDHRLWNPVALREAIINGIIHNDFTREIPPKFEIFADRIEITSAGILPEGLSEEEFFDGVSFPRNRELMRVYRDLELVEQLGSGVPRILESYDKECFKFLDNFTRISFPISKASGRYVRLVDGLVGGLVDGLVESQQEIIRLIMANPRISKKSMSKHIGISTTAIDKHIRSLRENKVIGRVGSDRSGYWELLN</sequence>
<keyword evidence="3" id="KW-1185">Reference proteome</keyword>
<feature type="domain" description="Schlafen AlbA-2" evidence="1">
    <location>
        <begin position="3"/>
        <end position="122"/>
    </location>
</feature>
<proteinExistence type="predicted"/>
<dbReference type="InterPro" id="IPR038461">
    <property type="entry name" value="Schlafen_AlbA_2_dom_sf"/>
</dbReference>
<dbReference type="PANTHER" id="PTHR30595:SF6">
    <property type="entry name" value="SCHLAFEN ALBA-2 DOMAIN-CONTAINING PROTEIN"/>
    <property type="match status" value="1"/>
</dbReference>
<dbReference type="SUPFAM" id="SSF46785">
    <property type="entry name" value="Winged helix' DNA-binding domain"/>
    <property type="match status" value="1"/>
</dbReference>
<gene>
    <name evidence="2" type="ORF">JKG61_22665</name>
</gene>
<dbReference type="Pfam" id="PF13749">
    <property type="entry name" value="HATPase_c_4"/>
    <property type="match status" value="1"/>
</dbReference>
<dbReference type="InterPro" id="IPR007421">
    <property type="entry name" value="Schlafen_AlbA_2_dom"/>
</dbReference>
<dbReference type="Gene3D" id="1.10.10.10">
    <property type="entry name" value="Winged helix-like DNA-binding domain superfamily/Winged helix DNA-binding domain"/>
    <property type="match status" value="1"/>
</dbReference>
<dbReference type="InterPro" id="IPR036388">
    <property type="entry name" value="WH-like_DNA-bd_sf"/>
</dbReference>
<dbReference type="Gene3D" id="3.30.950.30">
    <property type="entry name" value="Schlafen, AAA domain"/>
    <property type="match status" value="1"/>
</dbReference>
<dbReference type="EMBL" id="JAERTY010000027">
    <property type="protein sequence ID" value="MBL1411572.1"/>
    <property type="molecule type" value="Genomic_DNA"/>
</dbReference>
<dbReference type="InterPro" id="IPR036390">
    <property type="entry name" value="WH_DNA-bd_sf"/>
</dbReference>
<dbReference type="RefSeq" id="WP_202105287.1">
    <property type="nucleotide sequence ID" value="NZ_JAERTY010000027.1"/>
</dbReference>
<protein>
    <submittedName>
        <fullName evidence="2">DNA binding domain-containing protein</fullName>
    </submittedName>
</protein>
<organism evidence="2 3">
    <name type="scientific">Sphingobacterium faecale</name>
    <dbReference type="NCBI Taxonomy" id="2803775"/>
    <lineage>
        <taxon>Bacteria</taxon>
        <taxon>Pseudomonadati</taxon>
        <taxon>Bacteroidota</taxon>
        <taxon>Sphingobacteriia</taxon>
        <taxon>Sphingobacteriales</taxon>
        <taxon>Sphingobacteriaceae</taxon>
        <taxon>Sphingobacterium</taxon>
    </lineage>
</organism>
<dbReference type="InterPro" id="IPR038475">
    <property type="entry name" value="RecG_C_sf"/>
</dbReference>
<name>A0ABS1RA47_9SPHI</name>
<evidence type="ECO:0000313" key="3">
    <source>
        <dbReference type="Proteomes" id="UP000625283"/>
    </source>
</evidence>
<dbReference type="Gene3D" id="3.30.565.60">
    <property type="match status" value="1"/>
</dbReference>
<dbReference type="Pfam" id="PF04326">
    <property type="entry name" value="SLFN_AlbA_2"/>
    <property type="match status" value="1"/>
</dbReference>
<comment type="caution">
    <text evidence="2">The sequence shown here is derived from an EMBL/GenBank/DDBJ whole genome shotgun (WGS) entry which is preliminary data.</text>
</comment>
<accession>A0ABS1RA47</accession>
<dbReference type="PANTHER" id="PTHR30595">
    <property type="entry name" value="GLPR-RELATED TRANSCRIPTIONAL REPRESSOR"/>
    <property type="match status" value="1"/>
</dbReference>
<evidence type="ECO:0000313" key="2">
    <source>
        <dbReference type="EMBL" id="MBL1411572.1"/>
    </source>
</evidence>
<dbReference type="Pfam" id="PF13412">
    <property type="entry name" value="HTH_24"/>
    <property type="match status" value="1"/>
</dbReference>
<reference evidence="2 3" key="1">
    <citation type="submission" date="2021-01" db="EMBL/GenBank/DDBJ databases">
        <title>C459-1 draft genome sequence.</title>
        <authorList>
            <person name="Zhang X.-F."/>
        </authorList>
    </citation>
    <scope>NUCLEOTIDE SEQUENCE [LARGE SCALE GENOMIC DNA]</scope>
    <source>
        <strain evidence="3">C459-1</strain>
    </source>
</reference>
<dbReference type="Proteomes" id="UP000625283">
    <property type="component" value="Unassembled WGS sequence"/>
</dbReference>
<evidence type="ECO:0000259" key="1">
    <source>
        <dbReference type="Pfam" id="PF04326"/>
    </source>
</evidence>